<protein>
    <submittedName>
        <fullName evidence="2">Uncharacterized protein</fullName>
    </submittedName>
</protein>
<evidence type="ECO:0000313" key="3">
    <source>
        <dbReference type="Proteomes" id="UP000298416"/>
    </source>
</evidence>
<dbReference type="AlphaFoldDB" id="A0A8X8W9C8"/>
<comment type="caution">
    <text evidence="2">The sequence shown here is derived from an EMBL/GenBank/DDBJ whole genome shotgun (WGS) entry which is preliminary data.</text>
</comment>
<feature type="region of interest" description="Disordered" evidence="1">
    <location>
        <begin position="55"/>
        <end position="92"/>
    </location>
</feature>
<proteinExistence type="predicted"/>
<accession>A0A8X8W9C8</accession>
<dbReference type="EMBL" id="PNBA02000019">
    <property type="protein sequence ID" value="KAG6390440.1"/>
    <property type="molecule type" value="Genomic_DNA"/>
</dbReference>
<gene>
    <name evidence="2" type="ORF">SASPL_148174</name>
</gene>
<reference evidence="2" key="1">
    <citation type="submission" date="2018-01" db="EMBL/GenBank/DDBJ databases">
        <authorList>
            <person name="Mao J.F."/>
        </authorList>
    </citation>
    <scope>NUCLEOTIDE SEQUENCE</scope>
    <source>
        <strain evidence="2">Huo1</strain>
        <tissue evidence="2">Leaf</tissue>
    </source>
</reference>
<sequence>MLVLSSARAAVANRYKKMMNEAMVVVGERLQPADSRRSATMEDATFGQAMVANGTGGLPAAKNQSRDSSGMALVSAQGEARNSSGTAPDASPAQSMLAGLIARVAVGCSDTPIGHWYTRRRSFEAALLWRGPHMAPT</sequence>
<evidence type="ECO:0000313" key="2">
    <source>
        <dbReference type="EMBL" id="KAG6390440.1"/>
    </source>
</evidence>
<evidence type="ECO:0000256" key="1">
    <source>
        <dbReference type="SAM" id="MobiDB-lite"/>
    </source>
</evidence>
<keyword evidence="3" id="KW-1185">Reference proteome</keyword>
<name>A0A8X8W9C8_SALSN</name>
<organism evidence="2">
    <name type="scientific">Salvia splendens</name>
    <name type="common">Scarlet sage</name>
    <dbReference type="NCBI Taxonomy" id="180675"/>
    <lineage>
        <taxon>Eukaryota</taxon>
        <taxon>Viridiplantae</taxon>
        <taxon>Streptophyta</taxon>
        <taxon>Embryophyta</taxon>
        <taxon>Tracheophyta</taxon>
        <taxon>Spermatophyta</taxon>
        <taxon>Magnoliopsida</taxon>
        <taxon>eudicotyledons</taxon>
        <taxon>Gunneridae</taxon>
        <taxon>Pentapetalae</taxon>
        <taxon>asterids</taxon>
        <taxon>lamiids</taxon>
        <taxon>Lamiales</taxon>
        <taxon>Lamiaceae</taxon>
        <taxon>Nepetoideae</taxon>
        <taxon>Mentheae</taxon>
        <taxon>Salviinae</taxon>
        <taxon>Salvia</taxon>
        <taxon>Salvia subgen. Calosphace</taxon>
        <taxon>core Calosphace</taxon>
    </lineage>
</organism>
<dbReference type="Proteomes" id="UP000298416">
    <property type="component" value="Unassembled WGS sequence"/>
</dbReference>
<reference evidence="2" key="2">
    <citation type="submission" date="2020-08" db="EMBL/GenBank/DDBJ databases">
        <title>Plant Genome Project.</title>
        <authorList>
            <person name="Zhang R.-G."/>
        </authorList>
    </citation>
    <scope>NUCLEOTIDE SEQUENCE</scope>
    <source>
        <strain evidence="2">Huo1</strain>
        <tissue evidence="2">Leaf</tissue>
    </source>
</reference>